<dbReference type="InterPro" id="IPR029057">
    <property type="entry name" value="PRTase-like"/>
</dbReference>
<dbReference type="InterPro" id="IPR000836">
    <property type="entry name" value="PRTase_dom"/>
</dbReference>
<sequence length="236" mass="27508">MTNYCLYCDALLMHDMDWIKIIFPKKESPLCQECREKLEPINEELCIICSRPLKELDSKFVTQHTCLDCVRWEQDPRWKGTLDKNESIYVYNHFLKELIARFKFRGDYELAKIFSPEITAKLKSLEHDILVAIPLSNERLKERGFNQSEALARETGFVTWDILLRTHSEKQSKKSREERVSQQRIFQLKQPANMIQGKNILLIDDIYTTGSTLRQAAKILKQAGAIKVQSLTVARG</sequence>
<keyword evidence="4" id="KW-1185">Reference proteome</keyword>
<dbReference type="EMBL" id="JAUSUO010000011">
    <property type="protein sequence ID" value="MDQ0344833.1"/>
    <property type="molecule type" value="Genomic_DNA"/>
</dbReference>
<dbReference type="RefSeq" id="WP_244681192.1">
    <property type="nucleotide sequence ID" value="NZ_JALIRM010000004.1"/>
</dbReference>
<organism evidence="3 4">
    <name type="scientific">Lederbergia wuyishanensis</name>
    <dbReference type="NCBI Taxonomy" id="1347903"/>
    <lineage>
        <taxon>Bacteria</taxon>
        <taxon>Bacillati</taxon>
        <taxon>Bacillota</taxon>
        <taxon>Bacilli</taxon>
        <taxon>Bacillales</taxon>
        <taxon>Bacillaceae</taxon>
        <taxon>Lederbergia</taxon>
    </lineage>
</organism>
<name>A0ABU0D8X6_9BACI</name>
<gene>
    <name evidence="3" type="ORF">J2S14_003677</name>
</gene>
<dbReference type="CDD" id="cd06223">
    <property type="entry name" value="PRTases_typeI"/>
    <property type="match status" value="1"/>
</dbReference>
<dbReference type="PANTHER" id="PTHR47505">
    <property type="entry name" value="DNA UTILIZATION PROTEIN YHGH"/>
    <property type="match status" value="1"/>
</dbReference>
<comment type="similarity">
    <text evidence="1">Belongs to the ComF/GntX family.</text>
</comment>
<comment type="caution">
    <text evidence="3">The sequence shown here is derived from an EMBL/GenBank/DDBJ whole genome shotgun (WGS) entry which is preliminary data.</text>
</comment>
<dbReference type="Pfam" id="PF00156">
    <property type="entry name" value="Pribosyltran"/>
    <property type="match status" value="1"/>
</dbReference>
<dbReference type="Proteomes" id="UP001232343">
    <property type="component" value="Unassembled WGS sequence"/>
</dbReference>
<proteinExistence type="inferred from homology"/>
<accession>A0ABU0D8X6</accession>
<evidence type="ECO:0000313" key="3">
    <source>
        <dbReference type="EMBL" id="MDQ0344833.1"/>
    </source>
</evidence>
<dbReference type="SUPFAM" id="SSF53271">
    <property type="entry name" value="PRTase-like"/>
    <property type="match status" value="1"/>
</dbReference>
<evidence type="ECO:0000259" key="2">
    <source>
        <dbReference type="Pfam" id="PF00156"/>
    </source>
</evidence>
<dbReference type="InterPro" id="IPR051910">
    <property type="entry name" value="ComF/GntX_DNA_util-trans"/>
</dbReference>
<protein>
    <submittedName>
        <fullName evidence="3">Competence protein ComFC</fullName>
    </submittedName>
</protein>
<reference evidence="3 4" key="1">
    <citation type="submission" date="2023-07" db="EMBL/GenBank/DDBJ databases">
        <title>Genomic Encyclopedia of Type Strains, Phase IV (KMG-IV): sequencing the most valuable type-strain genomes for metagenomic binning, comparative biology and taxonomic classification.</title>
        <authorList>
            <person name="Goeker M."/>
        </authorList>
    </citation>
    <scope>NUCLEOTIDE SEQUENCE [LARGE SCALE GENOMIC DNA]</scope>
    <source>
        <strain evidence="3 4">DSM 27848</strain>
    </source>
</reference>
<evidence type="ECO:0000256" key="1">
    <source>
        <dbReference type="ARBA" id="ARBA00008007"/>
    </source>
</evidence>
<dbReference type="Gene3D" id="3.40.50.2020">
    <property type="match status" value="1"/>
</dbReference>
<dbReference type="PANTHER" id="PTHR47505:SF1">
    <property type="entry name" value="DNA UTILIZATION PROTEIN YHGH"/>
    <property type="match status" value="1"/>
</dbReference>
<feature type="domain" description="Phosphoribosyltransferase" evidence="2">
    <location>
        <begin position="174"/>
        <end position="234"/>
    </location>
</feature>
<evidence type="ECO:0000313" key="4">
    <source>
        <dbReference type="Proteomes" id="UP001232343"/>
    </source>
</evidence>